<dbReference type="OrthoDB" id="27218at2759"/>
<dbReference type="Pfam" id="PF08767">
    <property type="entry name" value="CRM1_C"/>
    <property type="match status" value="1"/>
</dbReference>
<dbReference type="GO" id="GO:0005634">
    <property type="term" value="C:nucleus"/>
    <property type="evidence" value="ECO:0007669"/>
    <property type="project" value="UniProtKB-SubCell"/>
</dbReference>
<dbReference type="GO" id="GO:0006611">
    <property type="term" value="P:protein export from nucleus"/>
    <property type="evidence" value="ECO:0007669"/>
    <property type="project" value="InterPro"/>
</dbReference>
<dbReference type="STRING" id="1890364.A0A2P6NJG3"/>
<dbReference type="EMBL" id="MDYQ01000069">
    <property type="protein sequence ID" value="PRP84096.1"/>
    <property type="molecule type" value="Genomic_DNA"/>
</dbReference>
<evidence type="ECO:0000313" key="8">
    <source>
        <dbReference type="Proteomes" id="UP000241769"/>
    </source>
</evidence>
<dbReference type="SMART" id="SM01102">
    <property type="entry name" value="CRM1_C"/>
    <property type="match status" value="1"/>
</dbReference>
<dbReference type="Pfam" id="PF18777">
    <property type="entry name" value="CRM1_repeat"/>
    <property type="match status" value="1"/>
</dbReference>
<evidence type="ECO:0000259" key="6">
    <source>
        <dbReference type="PROSITE" id="PS50166"/>
    </source>
</evidence>
<evidence type="ECO:0000256" key="4">
    <source>
        <dbReference type="ARBA" id="ARBA00022927"/>
    </source>
</evidence>
<gene>
    <name evidence="7" type="ORF">PROFUN_04087</name>
</gene>
<dbReference type="FunFam" id="1.25.10.10:FF:000022">
    <property type="entry name" value="protein EXPORTIN 1A"/>
    <property type="match status" value="1"/>
</dbReference>
<reference evidence="7 8" key="1">
    <citation type="journal article" date="2018" name="Genome Biol. Evol.">
        <title>Multiple Roots of Fruiting Body Formation in Amoebozoa.</title>
        <authorList>
            <person name="Hillmann F."/>
            <person name="Forbes G."/>
            <person name="Novohradska S."/>
            <person name="Ferling I."/>
            <person name="Riege K."/>
            <person name="Groth M."/>
            <person name="Westermann M."/>
            <person name="Marz M."/>
            <person name="Spaller T."/>
            <person name="Winckler T."/>
            <person name="Schaap P."/>
            <person name="Glockner G."/>
        </authorList>
    </citation>
    <scope>NUCLEOTIDE SEQUENCE [LARGE SCALE GENOMIC DNA]</scope>
    <source>
        <strain evidence="7 8">Jena</strain>
    </source>
</reference>
<comment type="subcellular location">
    <subcellularLocation>
        <location evidence="1">Nucleus</location>
    </subcellularLocation>
</comment>
<dbReference type="InterPro" id="IPR001494">
    <property type="entry name" value="Importin-beta_N"/>
</dbReference>
<dbReference type="GO" id="GO:0005737">
    <property type="term" value="C:cytoplasm"/>
    <property type="evidence" value="ECO:0007669"/>
    <property type="project" value="TreeGrafter"/>
</dbReference>
<dbReference type="InterPro" id="IPR041123">
    <property type="entry name" value="CRM1_repeat"/>
</dbReference>
<dbReference type="PANTHER" id="PTHR11223">
    <property type="entry name" value="EXPORTIN 1/5"/>
    <property type="match status" value="1"/>
</dbReference>
<dbReference type="InterPro" id="IPR016024">
    <property type="entry name" value="ARM-type_fold"/>
</dbReference>
<dbReference type="GO" id="GO:0031267">
    <property type="term" value="F:small GTPase binding"/>
    <property type="evidence" value="ECO:0007669"/>
    <property type="project" value="InterPro"/>
</dbReference>
<dbReference type="Proteomes" id="UP000241769">
    <property type="component" value="Unassembled WGS sequence"/>
</dbReference>
<dbReference type="SMART" id="SM00913">
    <property type="entry name" value="IBN_N"/>
    <property type="match status" value="1"/>
</dbReference>
<dbReference type="PANTHER" id="PTHR11223:SF2">
    <property type="entry name" value="EXPORTIN-1"/>
    <property type="match status" value="1"/>
</dbReference>
<evidence type="ECO:0000313" key="7">
    <source>
        <dbReference type="EMBL" id="PRP84096.1"/>
    </source>
</evidence>
<dbReference type="InterPro" id="IPR040485">
    <property type="entry name" value="XPO1_repeat_3"/>
</dbReference>
<accession>A0A2P6NJG3</accession>
<dbReference type="Pfam" id="PF03810">
    <property type="entry name" value="IBN_N"/>
    <property type="match status" value="1"/>
</dbReference>
<dbReference type="AlphaFoldDB" id="A0A2P6NJG3"/>
<keyword evidence="3" id="KW-0813">Transport</keyword>
<proteinExistence type="inferred from homology"/>
<keyword evidence="5" id="KW-0539">Nucleus</keyword>
<evidence type="ECO:0000256" key="5">
    <source>
        <dbReference type="ARBA" id="ARBA00023242"/>
    </source>
</evidence>
<dbReference type="InterPro" id="IPR013598">
    <property type="entry name" value="Exportin-1/Importin-b-like"/>
</dbReference>
<sequence>MADVPSARQSPKWMNRAHALLLRFYPTRPCPSGDVAGGSSSPGNLFNVLLTWSTPCEEEAKKFPHANTSLADSIATNNSFNTREAMDQILDFSVPLDVNLLDNIVNVMYTNPSQMPAAQAVLAKFQEHPEAWTRVATILENSSRTETRYIALQILEAVVKYKWKILPKDQSESIKTYIVNLAIKLSSDYPTLSSHRALLSKLDIVLVQIIKKEWPKNWERFIPEIIGASKTNEALCENNMMILRLMSEEVFDFSSGQMTVAKIKELKTSFNNEFSQIYQLCDLILDKSQQPSLLLVTLQTLLRFLNWIPFGYIFSTRMVDMLIKKFLPVPMFRNAALECLGEIASLNIGPTHDAQFEKLFVMFMTQLPAILPVTTDIADAYEKGTEDDMKFVQQLSIFFTGFFKVHLPIFEKPEFSAQLMDAHNYLAQISLVDDTEIFKICLEYWNKLASDLYHEPGQMLINTSNVYQRKNFYAPVLSKARHALIRRMPKPEEVLVVENEDGEIVREAFKDSDAITLYKSMRETLVFLTHLDPEDTQAIMLDKLQAQVDGTEWSWQNLNTLCWAIGAISGAQSEDSEKRFLVTVIKELLGLCECKKGKDNKAVVASDIMYVVGQYPRFLRAHWKFLKTVVNKLFEFMHENHPGVQDMACDTFLKISQKCRHKFVRVQLLEQFPFVDEILLTLPTIIQELDNSQIQTFYEAIGYMIQSQPDPQIRDNLIVRLMEMPNRTWQNIIAMAGTDVSVLQKEDTMKNIANILKTNIRACSSMGHCYISQLGRIYMDMLALYRAYSGLITNIINTGGQFAASTSAARAMRVVKKETLKLLECFIDKSEDNDYILKHFIPPLLETVLNDYAAISADTRPAEVLSLMVVIINKLQGLMTPEIPRIFESVFGCTLEMITKNFEDHPDHRLHFFTLLRAINQHCFRAFFTLNAAQFKLVIDSVVWAFKHTERHISETGLSILLELLKNISEESAEISSGFYKLYFIPLLTDIFYVLTDTMHKSAFKLQATILMTMFRLVETGAVTVPLWPANANMDPSMTNQRYLRQNVIDLLTHAFPNLSPNQVKTFVLGLFNLDVPLPAFKTHLRDFLAQMKEFNSGDNDDLFLEEKEQQMAMEREEAAKKAMAIPGFIPPNQLEDNMND</sequence>
<dbReference type="PROSITE" id="PS50166">
    <property type="entry name" value="IMPORTIN_B_NT"/>
    <property type="match status" value="1"/>
</dbReference>
<protein>
    <submittedName>
        <fullName evidence="7">Exportin-1-like</fullName>
    </submittedName>
</protein>
<dbReference type="GO" id="GO:0000056">
    <property type="term" value="P:ribosomal small subunit export from nucleus"/>
    <property type="evidence" value="ECO:0007669"/>
    <property type="project" value="TreeGrafter"/>
</dbReference>
<evidence type="ECO:0000256" key="1">
    <source>
        <dbReference type="ARBA" id="ARBA00004123"/>
    </source>
</evidence>
<organism evidence="7 8">
    <name type="scientific">Planoprotostelium fungivorum</name>
    <dbReference type="NCBI Taxonomy" id="1890364"/>
    <lineage>
        <taxon>Eukaryota</taxon>
        <taxon>Amoebozoa</taxon>
        <taxon>Evosea</taxon>
        <taxon>Variosea</taxon>
        <taxon>Cavosteliida</taxon>
        <taxon>Cavosteliaceae</taxon>
        <taxon>Planoprotostelium</taxon>
    </lineage>
</organism>
<dbReference type="InParanoid" id="A0A2P6NJG3"/>
<dbReference type="Gene3D" id="1.25.10.10">
    <property type="entry name" value="Leucine-rich Repeat Variant"/>
    <property type="match status" value="1"/>
</dbReference>
<name>A0A2P6NJG3_9EUKA</name>
<dbReference type="GO" id="GO:0005049">
    <property type="term" value="F:nuclear export signal receptor activity"/>
    <property type="evidence" value="ECO:0007669"/>
    <property type="project" value="InterPro"/>
</dbReference>
<dbReference type="InterPro" id="IPR011989">
    <property type="entry name" value="ARM-like"/>
</dbReference>
<dbReference type="Pfam" id="PF18784">
    <property type="entry name" value="CRM1_repeat_2"/>
    <property type="match status" value="1"/>
</dbReference>
<evidence type="ECO:0000256" key="3">
    <source>
        <dbReference type="ARBA" id="ARBA00022448"/>
    </source>
</evidence>
<feature type="domain" description="Importin N-terminal" evidence="6">
    <location>
        <begin position="118"/>
        <end position="184"/>
    </location>
</feature>
<dbReference type="Pfam" id="PF18787">
    <property type="entry name" value="CRM1_repeat_3"/>
    <property type="match status" value="1"/>
</dbReference>
<dbReference type="Pfam" id="PF08389">
    <property type="entry name" value="Xpo1"/>
    <property type="match status" value="1"/>
</dbReference>
<dbReference type="InterPro" id="IPR041235">
    <property type="entry name" value="Exp1_repeat_2"/>
</dbReference>
<keyword evidence="4" id="KW-0653">Protein transport</keyword>
<dbReference type="SUPFAM" id="SSF48371">
    <property type="entry name" value="ARM repeat"/>
    <property type="match status" value="2"/>
</dbReference>
<comment type="caution">
    <text evidence="7">The sequence shown here is derived from an EMBL/GenBank/DDBJ whole genome shotgun (WGS) entry which is preliminary data.</text>
</comment>
<dbReference type="FunCoup" id="A0A2P6NJG3">
    <property type="interactions" value="1351"/>
</dbReference>
<dbReference type="InterPro" id="IPR045065">
    <property type="entry name" value="XPO1/5"/>
</dbReference>
<dbReference type="InterPro" id="IPR014877">
    <property type="entry name" value="XPO1_C_dom"/>
</dbReference>
<dbReference type="GO" id="GO:0000055">
    <property type="term" value="P:ribosomal large subunit export from nucleus"/>
    <property type="evidence" value="ECO:0007669"/>
    <property type="project" value="TreeGrafter"/>
</dbReference>
<keyword evidence="8" id="KW-1185">Reference proteome</keyword>
<evidence type="ECO:0000256" key="2">
    <source>
        <dbReference type="ARBA" id="ARBA00009466"/>
    </source>
</evidence>
<comment type="similarity">
    <text evidence="2">Belongs to the exportin family.</text>
</comment>